<comment type="caution">
    <text evidence="2">The sequence shown here is derived from an EMBL/GenBank/DDBJ whole genome shotgun (WGS) entry which is preliminary data.</text>
</comment>
<accession>A0A9W9SVU4</accession>
<evidence type="ECO:0000313" key="2">
    <source>
        <dbReference type="EMBL" id="KAJ5200823.1"/>
    </source>
</evidence>
<reference evidence="2" key="2">
    <citation type="journal article" date="2023" name="IMA Fungus">
        <title>Comparative genomic study of the Penicillium genus elucidates a diverse pangenome and 15 lateral gene transfer events.</title>
        <authorList>
            <person name="Petersen C."/>
            <person name="Sorensen T."/>
            <person name="Nielsen M.R."/>
            <person name="Sondergaard T.E."/>
            <person name="Sorensen J.L."/>
            <person name="Fitzpatrick D.A."/>
            <person name="Frisvad J.C."/>
            <person name="Nielsen K.L."/>
        </authorList>
    </citation>
    <scope>NUCLEOTIDE SEQUENCE</scope>
    <source>
        <strain evidence="2">IBT 16849</strain>
    </source>
</reference>
<comment type="pathway">
    <text evidence="1">Secondary metabolite biosynthesis.</text>
</comment>
<evidence type="ECO:0008006" key="4">
    <source>
        <dbReference type="Google" id="ProtNLM"/>
    </source>
</evidence>
<organism evidence="2 3">
    <name type="scientific">Penicillium cf. griseofulvum</name>
    <dbReference type="NCBI Taxonomy" id="2972120"/>
    <lineage>
        <taxon>Eukaryota</taxon>
        <taxon>Fungi</taxon>
        <taxon>Dikarya</taxon>
        <taxon>Ascomycota</taxon>
        <taxon>Pezizomycotina</taxon>
        <taxon>Eurotiomycetes</taxon>
        <taxon>Eurotiomycetidae</taxon>
        <taxon>Eurotiales</taxon>
        <taxon>Aspergillaceae</taxon>
        <taxon>Penicillium</taxon>
    </lineage>
</organism>
<gene>
    <name evidence="2" type="ORF">N7472_006027</name>
</gene>
<proteinExistence type="predicted"/>
<protein>
    <recommendedName>
        <fullName evidence="4">SnoaL-like domain-containing protein</fullName>
    </recommendedName>
</protein>
<dbReference type="AlphaFoldDB" id="A0A9W9SVU4"/>
<dbReference type="OrthoDB" id="3758478at2759"/>
<dbReference type="PANTHER" id="PTHR39598">
    <property type="entry name" value="AUSTINOL SYNTHESIS PROTEIN F-RELATED"/>
    <property type="match status" value="1"/>
</dbReference>
<dbReference type="SUPFAM" id="SSF54427">
    <property type="entry name" value="NTF2-like"/>
    <property type="match status" value="1"/>
</dbReference>
<sequence length="147" mass="16872">MPAPAHIQAATLDKFLVAWKDQAVEDTIALWSDDFKQQLLPSSLRLPTRTRAEAEKVYPKLTGSLRNWKLDIKEVVHDANKGTAAVYATSQADTPLPNEKWINDYALFLSLTEDGLKVNRLDEMIDSGFYNDYFPKFQQWIRENMPL</sequence>
<reference evidence="2" key="1">
    <citation type="submission" date="2022-11" db="EMBL/GenBank/DDBJ databases">
        <authorList>
            <person name="Petersen C."/>
        </authorList>
    </citation>
    <scope>NUCLEOTIDE SEQUENCE</scope>
    <source>
        <strain evidence="2">IBT 16849</strain>
    </source>
</reference>
<evidence type="ECO:0000256" key="1">
    <source>
        <dbReference type="ARBA" id="ARBA00005179"/>
    </source>
</evidence>
<dbReference type="EMBL" id="JAPQKP010000003">
    <property type="protein sequence ID" value="KAJ5200823.1"/>
    <property type="molecule type" value="Genomic_DNA"/>
</dbReference>
<dbReference type="Proteomes" id="UP001150879">
    <property type="component" value="Unassembled WGS sequence"/>
</dbReference>
<keyword evidence="3" id="KW-1185">Reference proteome</keyword>
<dbReference type="PANTHER" id="PTHR39598:SF1">
    <property type="entry name" value="AUSTINOID BIOSYNTHESIS CLUSTERS PROTEIN F-RELATED"/>
    <property type="match status" value="1"/>
</dbReference>
<dbReference type="Gene3D" id="3.10.450.50">
    <property type="match status" value="1"/>
</dbReference>
<evidence type="ECO:0000313" key="3">
    <source>
        <dbReference type="Proteomes" id="UP001150879"/>
    </source>
</evidence>
<dbReference type="InterPro" id="IPR050977">
    <property type="entry name" value="Fungal_Meroterpenoid_Isomerase"/>
</dbReference>
<dbReference type="InterPro" id="IPR032710">
    <property type="entry name" value="NTF2-like_dom_sf"/>
</dbReference>
<name>A0A9W9SVU4_9EURO</name>